<evidence type="ECO:0000313" key="7">
    <source>
        <dbReference type="Proteomes" id="UP000288216"/>
    </source>
</evidence>
<feature type="domain" description="Ig-like" evidence="5">
    <location>
        <begin position="130"/>
        <end position="242"/>
    </location>
</feature>
<keyword evidence="3" id="KW-0472">Membrane</keyword>
<dbReference type="InterPro" id="IPR007110">
    <property type="entry name" value="Ig-like_dom"/>
</dbReference>
<dbReference type="EMBL" id="BFAA01000046">
    <property type="protein sequence ID" value="GCB64235.1"/>
    <property type="molecule type" value="Genomic_DNA"/>
</dbReference>
<dbReference type="InterPro" id="IPR013106">
    <property type="entry name" value="Ig_V-set"/>
</dbReference>
<feature type="compositionally biased region" description="Basic and acidic residues" evidence="2">
    <location>
        <begin position="311"/>
        <end position="322"/>
    </location>
</feature>
<keyword evidence="4" id="KW-0732">Signal</keyword>
<feature type="signal peptide" evidence="4">
    <location>
        <begin position="1"/>
        <end position="23"/>
    </location>
</feature>
<dbReference type="InterPro" id="IPR003598">
    <property type="entry name" value="Ig_sub2"/>
</dbReference>
<keyword evidence="1" id="KW-0393">Immunoglobulin domain</keyword>
<keyword evidence="7" id="KW-1185">Reference proteome</keyword>
<dbReference type="GO" id="GO:0009897">
    <property type="term" value="C:external side of plasma membrane"/>
    <property type="evidence" value="ECO:0007669"/>
    <property type="project" value="TreeGrafter"/>
</dbReference>
<proteinExistence type="predicted"/>
<dbReference type="SMART" id="SM00406">
    <property type="entry name" value="IGv"/>
    <property type="match status" value="2"/>
</dbReference>
<dbReference type="AlphaFoldDB" id="A0A401NTP0"/>
<dbReference type="Gene3D" id="2.60.40.10">
    <property type="entry name" value="Immunoglobulins"/>
    <property type="match status" value="2"/>
</dbReference>
<dbReference type="InterPro" id="IPR042842">
    <property type="entry name" value="CD226"/>
</dbReference>
<feature type="transmembrane region" description="Helical" evidence="3">
    <location>
        <begin position="276"/>
        <end position="300"/>
    </location>
</feature>
<evidence type="ECO:0000313" key="6">
    <source>
        <dbReference type="EMBL" id="GCB64235.1"/>
    </source>
</evidence>
<dbReference type="GO" id="GO:0002729">
    <property type="term" value="P:positive regulation of natural killer cell cytokine production"/>
    <property type="evidence" value="ECO:0007669"/>
    <property type="project" value="InterPro"/>
</dbReference>
<comment type="caution">
    <text evidence="6">The sequence shown here is derived from an EMBL/GenBank/DDBJ whole genome shotgun (WGS) entry which is preliminary data.</text>
</comment>
<dbReference type="Pfam" id="PF00047">
    <property type="entry name" value="ig"/>
    <property type="match status" value="1"/>
</dbReference>
<feature type="chain" id="PRO_5019146911" description="Ig-like domain-containing protein" evidence="4">
    <location>
        <begin position="24"/>
        <end position="356"/>
    </location>
</feature>
<dbReference type="OrthoDB" id="9937217at2759"/>
<protein>
    <recommendedName>
        <fullName evidence="5">Ig-like domain-containing protein</fullName>
    </recommendedName>
</protein>
<dbReference type="OMA" id="LTWQRMA"/>
<evidence type="ECO:0000256" key="4">
    <source>
        <dbReference type="SAM" id="SignalP"/>
    </source>
</evidence>
<reference evidence="6 7" key="1">
    <citation type="journal article" date="2018" name="Nat. Ecol. Evol.">
        <title>Shark genomes provide insights into elasmobranch evolution and the origin of vertebrates.</title>
        <authorList>
            <person name="Hara Y"/>
            <person name="Yamaguchi K"/>
            <person name="Onimaru K"/>
            <person name="Kadota M"/>
            <person name="Koyanagi M"/>
            <person name="Keeley SD"/>
            <person name="Tatsumi K"/>
            <person name="Tanaka K"/>
            <person name="Motone F"/>
            <person name="Kageyama Y"/>
            <person name="Nozu R"/>
            <person name="Adachi N"/>
            <person name="Nishimura O"/>
            <person name="Nakagawa R"/>
            <person name="Tanegashima C"/>
            <person name="Kiyatake I"/>
            <person name="Matsumoto R"/>
            <person name="Murakumo K"/>
            <person name="Nishida K"/>
            <person name="Terakita A"/>
            <person name="Kuratani S"/>
            <person name="Sato K"/>
            <person name="Hyodo S Kuraku.S."/>
        </authorList>
    </citation>
    <scope>NUCLEOTIDE SEQUENCE [LARGE SCALE GENOMIC DNA]</scope>
</reference>
<dbReference type="SUPFAM" id="SSF48726">
    <property type="entry name" value="Immunoglobulin"/>
    <property type="match status" value="2"/>
</dbReference>
<sequence length="356" mass="39770">MSWLACYLLLYSGLFLLRRDVTCEEYQNVDSTIKLQDVVVLKCAYPQTSKMIQLSWRKNVDGVKHIVAVYNPSHGAVISPPYSQSVSFLSSSTRGDLELRATAADEGCYQCSISTFPEGALLKQVVIINPDTFKKKFSRGQAADTQVLLIPGNNVTLSCGYLNGSNVIQLTWQRMAEEEINMIVNFTLSQSFIGYDYRRRIQYDSLPYQNLTIQNATTNDVGTYSCHVVTTNGNWTKTFDVGMEGEQSDVPPPRIHATAQVLPEGASYPSGADLKMFLIIGAVAFGSLTLVIGAVIIICVKRRKKRKGNKKQFEKVTTERSNQRRANPNSYSNPDTYDRANYSGMEQQEEAIYANL</sequence>
<dbReference type="Proteomes" id="UP000288216">
    <property type="component" value="Unassembled WGS sequence"/>
</dbReference>
<feature type="compositionally biased region" description="Polar residues" evidence="2">
    <location>
        <begin position="324"/>
        <end position="335"/>
    </location>
</feature>
<dbReference type="InterPro" id="IPR003599">
    <property type="entry name" value="Ig_sub"/>
</dbReference>
<keyword evidence="3" id="KW-0812">Transmembrane</keyword>
<organism evidence="6 7">
    <name type="scientific">Scyliorhinus torazame</name>
    <name type="common">Cloudy catshark</name>
    <name type="synonym">Catulus torazame</name>
    <dbReference type="NCBI Taxonomy" id="75743"/>
    <lineage>
        <taxon>Eukaryota</taxon>
        <taxon>Metazoa</taxon>
        <taxon>Chordata</taxon>
        <taxon>Craniata</taxon>
        <taxon>Vertebrata</taxon>
        <taxon>Chondrichthyes</taxon>
        <taxon>Elasmobranchii</taxon>
        <taxon>Galeomorphii</taxon>
        <taxon>Galeoidea</taxon>
        <taxon>Carcharhiniformes</taxon>
        <taxon>Scyliorhinidae</taxon>
        <taxon>Scyliorhinus</taxon>
    </lineage>
</organism>
<evidence type="ECO:0000256" key="2">
    <source>
        <dbReference type="SAM" id="MobiDB-lite"/>
    </source>
</evidence>
<evidence type="ECO:0000256" key="3">
    <source>
        <dbReference type="SAM" id="Phobius"/>
    </source>
</evidence>
<dbReference type="PROSITE" id="PS50835">
    <property type="entry name" value="IG_LIKE"/>
    <property type="match status" value="2"/>
</dbReference>
<dbReference type="SMART" id="SM00408">
    <property type="entry name" value="IGc2"/>
    <property type="match status" value="1"/>
</dbReference>
<dbReference type="PANTHER" id="PTHR47011:SF1">
    <property type="entry name" value="CD226 ANTIGEN"/>
    <property type="match status" value="1"/>
</dbReference>
<dbReference type="InterPro" id="IPR013783">
    <property type="entry name" value="Ig-like_fold"/>
</dbReference>
<dbReference type="InterPro" id="IPR036179">
    <property type="entry name" value="Ig-like_dom_sf"/>
</dbReference>
<accession>A0A401NTP0</accession>
<dbReference type="GO" id="GO:0002891">
    <property type="term" value="P:positive regulation of immunoglobulin mediated immune response"/>
    <property type="evidence" value="ECO:0007669"/>
    <property type="project" value="TreeGrafter"/>
</dbReference>
<feature type="domain" description="Ig-like" evidence="5">
    <location>
        <begin position="36"/>
        <end position="128"/>
    </location>
</feature>
<dbReference type="SMART" id="SM00409">
    <property type="entry name" value="IG"/>
    <property type="match status" value="2"/>
</dbReference>
<gene>
    <name evidence="6" type="ORF">scyTo_0000252</name>
</gene>
<dbReference type="GO" id="GO:0050839">
    <property type="term" value="F:cell adhesion molecule binding"/>
    <property type="evidence" value="ECO:0007669"/>
    <property type="project" value="TreeGrafter"/>
</dbReference>
<dbReference type="STRING" id="75743.A0A401NTP0"/>
<name>A0A401NTP0_SCYTO</name>
<evidence type="ECO:0000256" key="1">
    <source>
        <dbReference type="ARBA" id="ARBA00023319"/>
    </source>
</evidence>
<feature type="region of interest" description="Disordered" evidence="2">
    <location>
        <begin position="309"/>
        <end position="340"/>
    </location>
</feature>
<evidence type="ECO:0000259" key="5">
    <source>
        <dbReference type="PROSITE" id="PS50835"/>
    </source>
</evidence>
<dbReference type="PANTHER" id="PTHR47011">
    <property type="entry name" value="CD226 ANTIGEN"/>
    <property type="match status" value="1"/>
</dbReference>
<keyword evidence="3" id="KW-1133">Transmembrane helix</keyword>
<dbReference type="InterPro" id="IPR013151">
    <property type="entry name" value="Immunoglobulin_dom"/>
</dbReference>